<comment type="cofactor">
    <cofactor evidence="1 9">
        <name>pyridoxal 5'-phosphate</name>
        <dbReference type="ChEBI" id="CHEBI:597326"/>
    </cofactor>
</comment>
<dbReference type="Pfam" id="PF01053">
    <property type="entry name" value="Cys_Met_Meta_PP"/>
    <property type="match status" value="1"/>
</dbReference>
<evidence type="ECO:0000256" key="2">
    <source>
        <dbReference type="ARBA" id="ARBA00005038"/>
    </source>
</evidence>
<name>A0A9W7BSI5_9STRA</name>
<dbReference type="AlphaFoldDB" id="A0A9W7BSI5"/>
<dbReference type="EMBL" id="BLQM01000508">
    <property type="protein sequence ID" value="GMH92917.1"/>
    <property type="molecule type" value="Genomic_DNA"/>
</dbReference>
<dbReference type="PIRSF" id="PIRSF001434">
    <property type="entry name" value="CGS"/>
    <property type="match status" value="1"/>
</dbReference>
<comment type="pathway">
    <text evidence="2">Amino-acid biosynthesis; L-cysteine biosynthesis; L-cysteine from L-homocysteine and L-serine: step 2/2.</text>
</comment>
<dbReference type="InterPro" id="IPR015424">
    <property type="entry name" value="PyrdxlP-dep_Trfase"/>
</dbReference>
<dbReference type="GO" id="GO:0030170">
    <property type="term" value="F:pyridoxal phosphate binding"/>
    <property type="evidence" value="ECO:0007669"/>
    <property type="project" value="InterPro"/>
</dbReference>
<sequence length="392" mass="42250">MSAYESASHFRLGTSLIHVGSEPSPSTGAVVPPISLATTFVQTSPGVHPGVSDPNSFGRGYDYSRTCNPTRGGFERALGSIEHGQCVSFSSGCAAISACLHLLPPGSNLLCISDVYGGTHRLLTKIASTNLNINITFTDFDVLTSEAVKDVQMIWLETPTNPSLKITSIKKMVELAPENCLLCVDNTFASPYFQNPLLLGADVVVHSVTKYINGHSDVVMGAAITGKEDIYEKLRFHQNAVGAVPSPFDCYLALRGLKTLHVRMDLCEKNAHAIALFLEKKGLKVIYPGLENHPQHIIAKEQMKGFGGMISFYVDGGIEDTSKFLSKLKVFLLAESLGAVESLAECPAIMTHSGIPKEERVKVGVEDNLVRLSVGLEGIDDLCADLEQALQK</sequence>
<dbReference type="GO" id="GO:0019346">
    <property type="term" value="P:transsulfuration"/>
    <property type="evidence" value="ECO:0007669"/>
    <property type="project" value="InterPro"/>
</dbReference>
<keyword evidence="6" id="KW-0198">Cysteine biosynthesis</keyword>
<dbReference type="PANTHER" id="PTHR11808">
    <property type="entry name" value="TRANS-SULFURATION ENZYME FAMILY MEMBER"/>
    <property type="match status" value="1"/>
</dbReference>
<keyword evidence="6" id="KW-0028">Amino-acid biosynthesis</keyword>
<dbReference type="Proteomes" id="UP001162640">
    <property type="component" value="Unassembled WGS sequence"/>
</dbReference>
<gene>
    <name evidence="10" type="ORF">TL16_g12487</name>
</gene>
<dbReference type="InterPro" id="IPR015422">
    <property type="entry name" value="PyrdxlP-dep_Trfase_small"/>
</dbReference>
<comment type="caution">
    <text evidence="10">The sequence shown here is derived from an EMBL/GenBank/DDBJ whole genome shotgun (WGS) entry which is preliminary data.</text>
</comment>
<dbReference type="FunFam" id="3.40.640.10:FF:000009">
    <property type="entry name" value="Cystathionine gamma-synthase homolog"/>
    <property type="match status" value="1"/>
</dbReference>
<dbReference type="GO" id="GO:0005737">
    <property type="term" value="C:cytoplasm"/>
    <property type="evidence" value="ECO:0007669"/>
    <property type="project" value="TreeGrafter"/>
</dbReference>
<dbReference type="SUPFAM" id="SSF53383">
    <property type="entry name" value="PLP-dependent transferases"/>
    <property type="match status" value="1"/>
</dbReference>
<proteinExistence type="inferred from homology"/>
<dbReference type="PANTHER" id="PTHR11808:SF15">
    <property type="entry name" value="CYSTATHIONINE GAMMA-LYASE"/>
    <property type="match status" value="1"/>
</dbReference>
<dbReference type="GO" id="GO:0004123">
    <property type="term" value="F:cystathionine gamma-lyase activity"/>
    <property type="evidence" value="ECO:0007669"/>
    <property type="project" value="TreeGrafter"/>
</dbReference>
<dbReference type="FunFam" id="3.90.1150.10:FF:000008">
    <property type="entry name" value="Cystathionine gamma-synthase"/>
    <property type="match status" value="1"/>
</dbReference>
<evidence type="ECO:0000313" key="10">
    <source>
        <dbReference type="EMBL" id="GMH92917.1"/>
    </source>
</evidence>
<evidence type="ECO:0000256" key="7">
    <source>
        <dbReference type="ARBA" id="ARBA00029853"/>
    </source>
</evidence>
<dbReference type="GO" id="GO:0019343">
    <property type="term" value="P:cysteine biosynthetic process via cystathionine"/>
    <property type="evidence" value="ECO:0007669"/>
    <property type="project" value="TreeGrafter"/>
</dbReference>
<evidence type="ECO:0000256" key="9">
    <source>
        <dbReference type="RuleBase" id="RU362118"/>
    </source>
</evidence>
<dbReference type="InterPro" id="IPR015421">
    <property type="entry name" value="PyrdxlP-dep_Trfase_major"/>
</dbReference>
<evidence type="ECO:0000256" key="8">
    <source>
        <dbReference type="PIRSR" id="PIRSR001434-2"/>
    </source>
</evidence>
<evidence type="ECO:0000256" key="3">
    <source>
        <dbReference type="ARBA" id="ARBA00009077"/>
    </source>
</evidence>
<evidence type="ECO:0000313" key="11">
    <source>
        <dbReference type="Proteomes" id="UP001162640"/>
    </source>
</evidence>
<dbReference type="Gene3D" id="3.40.640.10">
    <property type="entry name" value="Type I PLP-dependent aspartate aminotransferase-like (Major domain)"/>
    <property type="match status" value="1"/>
</dbReference>
<feature type="modified residue" description="N6-(pyridoxal phosphate)lysine" evidence="8">
    <location>
        <position position="210"/>
    </location>
</feature>
<comment type="similarity">
    <text evidence="3 9">Belongs to the trans-sulfuration enzymes family.</text>
</comment>
<evidence type="ECO:0000256" key="6">
    <source>
        <dbReference type="ARBA" id="ARBA00023192"/>
    </source>
</evidence>
<dbReference type="EC" id="4.4.1.1" evidence="4"/>
<keyword evidence="5 8" id="KW-0663">Pyridoxal phosphate</keyword>
<reference evidence="11" key="1">
    <citation type="journal article" date="2023" name="Commun. Biol.">
        <title>Genome analysis of Parmales, the sister group of diatoms, reveals the evolutionary specialization of diatoms from phago-mixotrophs to photoautotrophs.</title>
        <authorList>
            <person name="Ban H."/>
            <person name="Sato S."/>
            <person name="Yoshikawa S."/>
            <person name="Yamada K."/>
            <person name="Nakamura Y."/>
            <person name="Ichinomiya M."/>
            <person name="Sato N."/>
            <person name="Blanc-Mathieu R."/>
            <person name="Endo H."/>
            <person name="Kuwata A."/>
            <person name="Ogata H."/>
        </authorList>
    </citation>
    <scope>NUCLEOTIDE SEQUENCE [LARGE SCALE GENOMIC DNA]</scope>
</reference>
<evidence type="ECO:0000256" key="1">
    <source>
        <dbReference type="ARBA" id="ARBA00001933"/>
    </source>
</evidence>
<protein>
    <recommendedName>
        <fullName evidence="4">cystathionine gamma-lyase</fullName>
        <ecNumber evidence="4">4.4.1.1</ecNumber>
    </recommendedName>
    <alternativeName>
        <fullName evidence="7">Gamma-cystathionase</fullName>
    </alternativeName>
</protein>
<dbReference type="InterPro" id="IPR000277">
    <property type="entry name" value="Cys/Met-Metab_PyrdxlP-dep_enz"/>
</dbReference>
<dbReference type="Gene3D" id="3.90.1150.10">
    <property type="entry name" value="Aspartate Aminotransferase, domain 1"/>
    <property type="match status" value="1"/>
</dbReference>
<accession>A0A9W7BSI5</accession>
<evidence type="ECO:0000256" key="4">
    <source>
        <dbReference type="ARBA" id="ARBA00012085"/>
    </source>
</evidence>
<dbReference type="CDD" id="cd00614">
    <property type="entry name" value="CGS_like"/>
    <property type="match status" value="1"/>
</dbReference>
<organism evidence="10 11">
    <name type="scientific">Triparma laevis f. inornata</name>
    <dbReference type="NCBI Taxonomy" id="1714386"/>
    <lineage>
        <taxon>Eukaryota</taxon>
        <taxon>Sar</taxon>
        <taxon>Stramenopiles</taxon>
        <taxon>Ochrophyta</taxon>
        <taxon>Bolidophyceae</taxon>
        <taxon>Parmales</taxon>
        <taxon>Triparmaceae</taxon>
        <taxon>Triparma</taxon>
    </lineage>
</organism>
<evidence type="ECO:0000256" key="5">
    <source>
        <dbReference type="ARBA" id="ARBA00022898"/>
    </source>
</evidence>